<dbReference type="Gene3D" id="3.80.10.10">
    <property type="entry name" value="Ribonuclease Inhibitor"/>
    <property type="match status" value="1"/>
</dbReference>
<evidence type="ECO:0000313" key="1">
    <source>
        <dbReference type="EMBL" id="EIW79706.1"/>
    </source>
</evidence>
<protein>
    <recommendedName>
        <fullName evidence="3">F-box domain-containing protein</fullName>
    </recommendedName>
</protein>
<dbReference type="GeneID" id="19205541"/>
<dbReference type="Proteomes" id="UP000053558">
    <property type="component" value="Unassembled WGS sequence"/>
</dbReference>
<organism evidence="1 2">
    <name type="scientific">Coniophora puteana (strain RWD-64-598)</name>
    <name type="common">Brown rot fungus</name>
    <dbReference type="NCBI Taxonomy" id="741705"/>
    <lineage>
        <taxon>Eukaryota</taxon>
        <taxon>Fungi</taxon>
        <taxon>Dikarya</taxon>
        <taxon>Basidiomycota</taxon>
        <taxon>Agaricomycotina</taxon>
        <taxon>Agaricomycetes</taxon>
        <taxon>Agaricomycetidae</taxon>
        <taxon>Boletales</taxon>
        <taxon>Coniophorineae</taxon>
        <taxon>Coniophoraceae</taxon>
        <taxon>Coniophora</taxon>
    </lineage>
</organism>
<evidence type="ECO:0000313" key="2">
    <source>
        <dbReference type="Proteomes" id="UP000053558"/>
    </source>
</evidence>
<dbReference type="RefSeq" id="XP_007770070.1">
    <property type="nucleotide sequence ID" value="XM_007771880.1"/>
</dbReference>
<dbReference type="AlphaFoldDB" id="A0A5M3MKW4"/>
<sequence length="541" mass="59979">MDHERLYFRGKRRPSVVAEAPISDQAPFFASKRLGLIDNAPTSRAKLKVPSNLSLSVIVCTSRDNIGNTPIYEPNDDSAHWRTTALSTASLWVMFSYCHLACCRCYRWGSEVLARSGMTAPLYVHADPTQVRVETAAYSAMVKNMGRTRALHLQGGSNSYLEGLMASAASAPALEKVCIGHHTTEISTFPFHRQCPRLNELRLRARVENFDWGSLYHFSQLRTLEIHDTIDDFAHGFPGVVRAIDGMRALENLDLQLEVPGFDPRCERNFCASLPSLKRFFLSANADVCLGLLSCLRFDRTRVNLSLNVLDDEEDLTTDVLRRLVALCQAEDDPDDTQPRASPHGPFFNLDGGDCSFSIESDYDAVCLCFKYIPASDNRPSLELNCWALMDQAGALFASFAAVLPVASATSLAVGGCARAANWPKTLHDVFRHLPALQKFKLINTSREGSRAVFASLWPRDDGTLPAPMLRKIAVGGSWNDRECPSLEALRDCIVARRAQGQGSCQIRRIVCGSNCELVAHEVGCLRDLGIHVCWMPHLFL</sequence>
<name>A0A5M3MKW4_CONPW</name>
<dbReference type="KEGG" id="cput:CONPUDRAFT_166426"/>
<dbReference type="InterPro" id="IPR032675">
    <property type="entry name" value="LRR_dom_sf"/>
</dbReference>
<accession>A0A5M3MKW4</accession>
<proteinExistence type="predicted"/>
<gene>
    <name evidence="1" type="ORF">CONPUDRAFT_166426</name>
</gene>
<dbReference type="EMBL" id="JH711580">
    <property type="protein sequence ID" value="EIW79706.1"/>
    <property type="molecule type" value="Genomic_DNA"/>
</dbReference>
<reference evidence="2" key="1">
    <citation type="journal article" date="2012" name="Science">
        <title>The Paleozoic origin of enzymatic lignin decomposition reconstructed from 31 fungal genomes.</title>
        <authorList>
            <person name="Floudas D."/>
            <person name="Binder M."/>
            <person name="Riley R."/>
            <person name="Barry K."/>
            <person name="Blanchette R.A."/>
            <person name="Henrissat B."/>
            <person name="Martinez A.T."/>
            <person name="Otillar R."/>
            <person name="Spatafora J.W."/>
            <person name="Yadav J.S."/>
            <person name="Aerts A."/>
            <person name="Benoit I."/>
            <person name="Boyd A."/>
            <person name="Carlson A."/>
            <person name="Copeland A."/>
            <person name="Coutinho P.M."/>
            <person name="de Vries R.P."/>
            <person name="Ferreira P."/>
            <person name="Findley K."/>
            <person name="Foster B."/>
            <person name="Gaskell J."/>
            <person name="Glotzer D."/>
            <person name="Gorecki P."/>
            <person name="Heitman J."/>
            <person name="Hesse C."/>
            <person name="Hori C."/>
            <person name="Igarashi K."/>
            <person name="Jurgens J.A."/>
            <person name="Kallen N."/>
            <person name="Kersten P."/>
            <person name="Kohler A."/>
            <person name="Kuees U."/>
            <person name="Kumar T.K.A."/>
            <person name="Kuo A."/>
            <person name="LaButti K."/>
            <person name="Larrondo L.F."/>
            <person name="Lindquist E."/>
            <person name="Ling A."/>
            <person name="Lombard V."/>
            <person name="Lucas S."/>
            <person name="Lundell T."/>
            <person name="Martin R."/>
            <person name="McLaughlin D.J."/>
            <person name="Morgenstern I."/>
            <person name="Morin E."/>
            <person name="Murat C."/>
            <person name="Nagy L.G."/>
            <person name="Nolan M."/>
            <person name="Ohm R.A."/>
            <person name="Patyshakuliyeva A."/>
            <person name="Rokas A."/>
            <person name="Ruiz-Duenas F.J."/>
            <person name="Sabat G."/>
            <person name="Salamov A."/>
            <person name="Samejima M."/>
            <person name="Schmutz J."/>
            <person name="Slot J.C."/>
            <person name="St John F."/>
            <person name="Stenlid J."/>
            <person name="Sun H."/>
            <person name="Sun S."/>
            <person name="Syed K."/>
            <person name="Tsang A."/>
            <person name="Wiebenga A."/>
            <person name="Young D."/>
            <person name="Pisabarro A."/>
            <person name="Eastwood D.C."/>
            <person name="Martin F."/>
            <person name="Cullen D."/>
            <person name="Grigoriev I.V."/>
            <person name="Hibbett D.S."/>
        </authorList>
    </citation>
    <scope>NUCLEOTIDE SEQUENCE [LARGE SCALE GENOMIC DNA]</scope>
    <source>
        <strain evidence="2">RWD-64-598 SS2</strain>
    </source>
</reference>
<evidence type="ECO:0008006" key="3">
    <source>
        <dbReference type="Google" id="ProtNLM"/>
    </source>
</evidence>
<keyword evidence="2" id="KW-1185">Reference proteome</keyword>
<comment type="caution">
    <text evidence="1">The sequence shown here is derived from an EMBL/GenBank/DDBJ whole genome shotgun (WGS) entry which is preliminary data.</text>
</comment>
<dbReference type="SUPFAM" id="SSF52058">
    <property type="entry name" value="L domain-like"/>
    <property type="match status" value="1"/>
</dbReference>